<proteinExistence type="predicted"/>
<dbReference type="EMBL" id="CP056065">
    <property type="protein sequence ID" value="UKJ88019.1"/>
    <property type="molecule type" value="Genomic_DNA"/>
</dbReference>
<feature type="region of interest" description="Disordered" evidence="1">
    <location>
        <begin position="576"/>
        <end position="596"/>
    </location>
</feature>
<name>A0A976QPT3_THEOR</name>
<evidence type="ECO:0000313" key="2">
    <source>
        <dbReference type="EMBL" id="UKJ88019.1"/>
    </source>
</evidence>
<dbReference type="AlphaFoldDB" id="A0A976QPT3"/>
<feature type="compositionally biased region" description="Low complexity" evidence="1">
    <location>
        <begin position="578"/>
        <end position="595"/>
    </location>
</feature>
<protein>
    <submittedName>
        <fullName evidence="2">Uncharacterized protein</fullName>
    </submittedName>
</protein>
<dbReference type="PROSITE" id="PS00455">
    <property type="entry name" value="AMP_BINDING"/>
    <property type="match status" value="1"/>
</dbReference>
<dbReference type="OrthoDB" id="360337at2759"/>
<reference evidence="2" key="1">
    <citation type="submission" date="2022-07" db="EMBL/GenBank/DDBJ databases">
        <title>Evaluation of T. orientalis genome assembly methods using nanopore sequencing and analysis of variation between genomes.</title>
        <authorList>
            <person name="Yam J."/>
            <person name="Micallef M.L."/>
            <person name="Liu M."/>
            <person name="Djordjevic S.P."/>
            <person name="Bogema D.R."/>
            <person name="Jenkins C."/>
        </authorList>
    </citation>
    <scope>NUCLEOTIDE SEQUENCE</scope>
    <source>
        <strain evidence="2">Fish Creek</strain>
    </source>
</reference>
<evidence type="ECO:0000256" key="1">
    <source>
        <dbReference type="SAM" id="MobiDB-lite"/>
    </source>
</evidence>
<evidence type="ECO:0000313" key="3">
    <source>
        <dbReference type="Proteomes" id="UP000244803"/>
    </source>
</evidence>
<dbReference type="Proteomes" id="UP000244803">
    <property type="component" value="Chromosome 1"/>
</dbReference>
<organism evidence="2 3">
    <name type="scientific">Theileria orientalis</name>
    <dbReference type="NCBI Taxonomy" id="68886"/>
    <lineage>
        <taxon>Eukaryota</taxon>
        <taxon>Sar</taxon>
        <taxon>Alveolata</taxon>
        <taxon>Apicomplexa</taxon>
        <taxon>Aconoidasida</taxon>
        <taxon>Piroplasmida</taxon>
        <taxon>Theileriidae</taxon>
        <taxon>Theileria</taxon>
    </lineage>
</organism>
<accession>A0A976QPT3</accession>
<gene>
    <name evidence="2" type="ORF">MACJ_000461</name>
</gene>
<dbReference type="InterPro" id="IPR020845">
    <property type="entry name" value="AMP-binding_CS"/>
</dbReference>
<sequence length="747" mass="85268">MATKVKRIPNVFEGLYHLAKYDNYDSAKWRDILTGIHRKYKDKHSIRDMCLLYYALFKGHINNQIAHIEIKYKDRESREYLGPLKIRDIADAYLSSVSSLIKFMNTKQLAIISKYLLLFDRLDESICSTIVSRISSNHLKITARSFCNIVLALSESNYVNSDTVERLLVQNKNLLSSMNRIDLMYVLKSISIHNISNSELMNIIADKLNYYIEDMSANEVLSTLCSIFRLNWHNEPVITSLYFKIQNLVNQYDISSLVLIAKYLSHFSLKNIREFFDFELIPRLHHLMDTDIMLCSRTSATNHNDKVVDELLLFYKYCYSSGSTSYPKMLNGMLDKLISDFQWQALFTVLHGYQQNIKCSPVLVNSVVNGRTGSSNQVNCNDADVNEYVALVLKSIEGFKRYVSSNKVGIKCLPEITKCMVESGFDRNDVLLEIIKGIDVADMKSADYFVDTLFNLHTVDFCDFNTVYSELLSLALNDKSICDYGYLVPIMSILFYRNRDIPPALDEMFKSVFNKGRIQTESWKVSSPEYTSISSYKRRKMDMSDEVLEYLLYTLVFPIKTATGCGSTGCGSTGCGSTGSSSSSGSSSNSNNGSGKNVTGINTRLLQYKNELTFIFKMVKRFKRDDVLKVLLCYIGEIDEQLLKRMLESGNVAWTKEGLDTNAIIDKKIKIELVESAGSPRELNVDLPRMDCLLIKLDGELVFRPCYLEPGTKEVYCNQASREKWDAISMNMLRSILELNSYGLNMM</sequence>